<accession>A0ABU0NVC2</accession>
<dbReference type="Proteomes" id="UP001230654">
    <property type="component" value="Unassembled WGS sequence"/>
</dbReference>
<evidence type="ECO:0000256" key="1">
    <source>
        <dbReference type="SAM" id="SignalP"/>
    </source>
</evidence>
<gene>
    <name evidence="2" type="ORF">QF030_004846</name>
</gene>
<name>A0ABU0NVC2_STRRH</name>
<sequence>MRRMRVLAVVGAVLGMTSAMGPVGAPAQAADAAEAAGAVSREATGEATEADLSYHGSAVMRGGRVDVRLTPRNHGPGDVSDSTVRLRWSVPLAPGAQRLPAGCARTGRQEVVCRTGALAADGLGERIAMRVWLRGRPTEVTMAVDTLWGGGAVDRNRSNDRQQVLVLDTGDAYFF</sequence>
<reference evidence="2 3" key="1">
    <citation type="submission" date="2023-07" db="EMBL/GenBank/DDBJ databases">
        <title>Comparative genomics of wheat-associated soil bacteria to identify genetic determinants of phenazine resistance.</title>
        <authorList>
            <person name="Mouncey N."/>
        </authorList>
    </citation>
    <scope>NUCLEOTIDE SEQUENCE [LARGE SCALE GENOMIC DNA]</scope>
    <source>
        <strain evidence="2 3">B2I6</strain>
    </source>
</reference>
<organism evidence="2 3">
    <name type="scientific">Streptomyces rishiriensis</name>
    <dbReference type="NCBI Taxonomy" id="68264"/>
    <lineage>
        <taxon>Bacteria</taxon>
        <taxon>Bacillati</taxon>
        <taxon>Actinomycetota</taxon>
        <taxon>Actinomycetes</taxon>
        <taxon>Kitasatosporales</taxon>
        <taxon>Streptomycetaceae</taxon>
        <taxon>Streptomyces</taxon>
    </lineage>
</organism>
<proteinExistence type="predicted"/>
<evidence type="ECO:0008006" key="4">
    <source>
        <dbReference type="Google" id="ProtNLM"/>
    </source>
</evidence>
<protein>
    <recommendedName>
        <fullName evidence="4">DUF11 domain-containing protein</fullName>
    </recommendedName>
</protein>
<comment type="caution">
    <text evidence="2">The sequence shown here is derived from an EMBL/GenBank/DDBJ whole genome shotgun (WGS) entry which is preliminary data.</text>
</comment>
<keyword evidence="3" id="KW-1185">Reference proteome</keyword>
<feature type="signal peptide" evidence="1">
    <location>
        <begin position="1"/>
        <end position="21"/>
    </location>
</feature>
<dbReference type="EMBL" id="JAUSWV010000002">
    <property type="protein sequence ID" value="MDQ0582668.1"/>
    <property type="molecule type" value="Genomic_DNA"/>
</dbReference>
<evidence type="ECO:0000313" key="3">
    <source>
        <dbReference type="Proteomes" id="UP001230654"/>
    </source>
</evidence>
<evidence type="ECO:0000313" key="2">
    <source>
        <dbReference type="EMBL" id="MDQ0582668.1"/>
    </source>
</evidence>
<keyword evidence="1" id="KW-0732">Signal</keyword>
<dbReference type="RefSeq" id="WP_307164748.1">
    <property type="nucleotide sequence ID" value="NZ_JAUSWV010000002.1"/>
</dbReference>
<feature type="chain" id="PRO_5046352795" description="DUF11 domain-containing protein" evidence="1">
    <location>
        <begin position="22"/>
        <end position="175"/>
    </location>
</feature>